<accession>A0ABN2N9F8</accession>
<dbReference type="RefSeq" id="WP_344420120.1">
    <property type="nucleotide sequence ID" value="NZ_BAAAQK010000017.1"/>
</dbReference>
<keyword evidence="1" id="KW-0521">NADP</keyword>
<evidence type="ECO:0000256" key="1">
    <source>
        <dbReference type="ARBA" id="ARBA00022857"/>
    </source>
</evidence>
<dbReference type="InterPro" id="IPR016161">
    <property type="entry name" value="Ald_DH/histidinol_DH"/>
</dbReference>
<sequence>MSRIEAPVRIVKGGVSASADRGLDLDALVWPRNEPCPAGATPVAEIIEVLAETGARMREDPSGRLAAAAAAMASSTGLDRRIADNSYAGLWRVFDPEALRCQVEHELGGSDVLDGWRPFVGHDGRTAAVRAHPPRLIHVLAGNAPGVAAMSIARGALTKGVHLLKLPSNDLFTAPAILETMAEVAPDHPVTRSFSAVYWRGGDTAVESVLMRPQYFDKLVAWGGEAAIRSAAGYIGPGFELVAFDPKSSISLIGREAWDTEESMTRVASLLADDATIFNQEACTSSRFAYVEGEPGQIDAFCAELARALAQDRPTASAKAAALPAELREEIEVLSLMGEDFGTWGDFEGHGLVVRSADPVDFHPTGKTVNVVPVHRLTDATAHASVATQTVGVFPPGRKVEIRDALANAGAQRVVTLGGAMGMRPGLTHDGFYPLHRFVRWVTDED</sequence>
<dbReference type="PIRSF" id="PIRSF009414">
    <property type="entry name" value="LuxC"/>
    <property type="match status" value="1"/>
</dbReference>
<evidence type="ECO:0000313" key="2">
    <source>
        <dbReference type="EMBL" id="GAA1858934.1"/>
    </source>
</evidence>
<dbReference type="SUPFAM" id="SSF53720">
    <property type="entry name" value="ALDH-like"/>
    <property type="match status" value="1"/>
</dbReference>
<protein>
    <submittedName>
        <fullName evidence="2">Acyl-CoA reductase</fullName>
    </submittedName>
</protein>
<dbReference type="Proteomes" id="UP001500449">
    <property type="component" value="Unassembled WGS sequence"/>
</dbReference>
<dbReference type="EMBL" id="BAAAQK010000017">
    <property type="protein sequence ID" value="GAA1858934.1"/>
    <property type="molecule type" value="Genomic_DNA"/>
</dbReference>
<dbReference type="InterPro" id="IPR008670">
    <property type="entry name" value="CoA_reduct_LuxC"/>
</dbReference>
<name>A0ABN2N9F8_9PSEU</name>
<reference evidence="2 3" key="1">
    <citation type="journal article" date="2019" name="Int. J. Syst. Evol. Microbiol.">
        <title>The Global Catalogue of Microorganisms (GCM) 10K type strain sequencing project: providing services to taxonomists for standard genome sequencing and annotation.</title>
        <authorList>
            <consortium name="The Broad Institute Genomics Platform"/>
            <consortium name="The Broad Institute Genome Sequencing Center for Infectious Disease"/>
            <person name="Wu L."/>
            <person name="Ma J."/>
        </authorList>
    </citation>
    <scope>NUCLEOTIDE SEQUENCE [LARGE SCALE GENOMIC DNA]</scope>
    <source>
        <strain evidence="2 3">JCM 16009</strain>
    </source>
</reference>
<comment type="caution">
    <text evidence="2">The sequence shown here is derived from an EMBL/GenBank/DDBJ whole genome shotgun (WGS) entry which is preliminary data.</text>
</comment>
<gene>
    <name evidence="2" type="ORF">GCM10009836_43950</name>
</gene>
<proteinExistence type="predicted"/>
<evidence type="ECO:0000313" key="3">
    <source>
        <dbReference type="Proteomes" id="UP001500449"/>
    </source>
</evidence>
<organism evidence="2 3">
    <name type="scientific">Pseudonocardia ailaonensis</name>
    <dbReference type="NCBI Taxonomy" id="367279"/>
    <lineage>
        <taxon>Bacteria</taxon>
        <taxon>Bacillati</taxon>
        <taxon>Actinomycetota</taxon>
        <taxon>Actinomycetes</taxon>
        <taxon>Pseudonocardiales</taxon>
        <taxon>Pseudonocardiaceae</taxon>
        <taxon>Pseudonocardia</taxon>
    </lineage>
</organism>
<dbReference type="Pfam" id="PF05893">
    <property type="entry name" value="LuxC"/>
    <property type="match status" value="1"/>
</dbReference>
<keyword evidence="3" id="KW-1185">Reference proteome</keyword>